<evidence type="ECO:0000313" key="1">
    <source>
        <dbReference type="EMBL" id="MDG3005098.1"/>
    </source>
</evidence>
<organism evidence="1 2">
    <name type="scientific">Paludisphaera mucosa</name>
    <dbReference type="NCBI Taxonomy" id="3030827"/>
    <lineage>
        <taxon>Bacteria</taxon>
        <taxon>Pseudomonadati</taxon>
        <taxon>Planctomycetota</taxon>
        <taxon>Planctomycetia</taxon>
        <taxon>Isosphaerales</taxon>
        <taxon>Isosphaeraceae</taxon>
        <taxon>Paludisphaera</taxon>
    </lineage>
</organism>
<sequence>MQTDRFNDPVAFRDFLDAKLAGAPPDFTLHDALAQWELENQADRGESLAAVRRGFESLEAGKTVDAFEFVERMRRKIRPLPPR</sequence>
<keyword evidence="2" id="KW-1185">Reference proteome</keyword>
<gene>
    <name evidence="1" type="ORF">PZE19_15020</name>
</gene>
<dbReference type="RefSeq" id="WP_277861447.1">
    <property type="nucleotide sequence ID" value="NZ_JARRAG010000002.1"/>
</dbReference>
<accession>A0ABT6FCI1</accession>
<name>A0ABT6FCI1_9BACT</name>
<evidence type="ECO:0008006" key="3">
    <source>
        <dbReference type="Google" id="ProtNLM"/>
    </source>
</evidence>
<dbReference type="Proteomes" id="UP001216907">
    <property type="component" value="Unassembled WGS sequence"/>
</dbReference>
<dbReference type="EMBL" id="JARRAG010000002">
    <property type="protein sequence ID" value="MDG3005098.1"/>
    <property type="molecule type" value="Genomic_DNA"/>
</dbReference>
<protein>
    <recommendedName>
        <fullName evidence="3">Antitoxin VbhA domain-containing protein</fullName>
    </recommendedName>
</protein>
<comment type="caution">
    <text evidence="1">The sequence shown here is derived from an EMBL/GenBank/DDBJ whole genome shotgun (WGS) entry which is preliminary data.</text>
</comment>
<reference evidence="1 2" key="1">
    <citation type="submission" date="2023-03" db="EMBL/GenBank/DDBJ databases">
        <title>Paludisphaera mucosa sp. nov. a novel planctomycete from northern fen.</title>
        <authorList>
            <person name="Ivanova A."/>
        </authorList>
    </citation>
    <scope>NUCLEOTIDE SEQUENCE [LARGE SCALE GENOMIC DNA]</scope>
    <source>
        <strain evidence="1 2">Pla2</strain>
    </source>
</reference>
<proteinExistence type="predicted"/>
<evidence type="ECO:0000313" key="2">
    <source>
        <dbReference type="Proteomes" id="UP001216907"/>
    </source>
</evidence>